<feature type="non-terminal residue" evidence="11">
    <location>
        <position position="1"/>
    </location>
</feature>
<evidence type="ECO:0000256" key="9">
    <source>
        <dbReference type="ARBA" id="ARBA00023136"/>
    </source>
</evidence>
<dbReference type="InterPro" id="IPR007130">
    <property type="entry name" value="DAGAT"/>
</dbReference>
<gene>
    <name evidence="11" type="ORF">EJB05_49285</name>
</gene>
<dbReference type="GO" id="GO:0004144">
    <property type="term" value="F:diacylglycerol O-acyltransferase activity"/>
    <property type="evidence" value="ECO:0007669"/>
    <property type="project" value="TreeGrafter"/>
</dbReference>
<keyword evidence="7" id="KW-1133">Transmembrane helix</keyword>
<evidence type="ECO:0000256" key="6">
    <source>
        <dbReference type="ARBA" id="ARBA00022824"/>
    </source>
</evidence>
<dbReference type="Proteomes" id="UP000324897">
    <property type="component" value="Unassembled WGS sequence"/>
</dbReference>
<evidence type="ECO:0000256" key="8">
    <source>
        <dbReference type="ARBA" id="ARBA00023098"/>
    </source>
</evidence>
<comment type="caution">
    <text evidence="11">The sequence shown here is derived from an EMBL/GenBank/DDBJ whole genome shotgun (WGS) entry which is preliminary data.</text>
</comment>
<evidence type="ECO:0000256" key="3">
    <source>
        <dbReference type="ARBA" id="ARBA00022516"/>
    </source>
</evidence>
<dbReference type="GO" id="GO:0005789">
    <property type="term" value="C:endoplasmic reticulum membrane"/>
    <property type="evidence" value="ECO:0007669"/>
    <property type="project" value="UniProtKB-SubCell"/>
</dbReference>
<dbReference type="Pfam" id="PF03982">
    <property type="entry name" value="DAGAT"/>
    <property type="match status" value="2"/>
</dbReference>
<dbReference type="Gramene" id="TVU06093">
    <property type="protein sequence ID" value="TVU06093"/>
    <property type="gene ID" value="EJB05_49285"/>
</dbReference>
<keyword evidence="10" id="KW-0012">Acyltransferase</keyword>
<evidence type="ECO:0000256" key="10">
    <source>
        <dbReference type="ARBA" id="ARBA00023315"/>
    </source>
</evidence>
<dbReference type="EMBL" id="RWGY01000051">
    <property type="protein sequence ID" value="TVU06093.1"/>
    <property type="molecule type" value="Genomic_DNA"/>
</dbReference>
<keyword evidence="8" id="KW-0443">Lipid metabolism</keyword>
<protein>
    <recommendedName>
        <fullName evidence="13">Acyltransferase</fullName>
    </recommendedName>
</protein>
<keyword evidence="12" id="KW-1185">Reference proteome</keyword>
<reference evidence="11 12" key="1">
    <citation type="journal article" date="2019" name="Sci. Rep.">
        <title>A high-quality genome of Eragrostis curvula grass provides insights into Poaceae evolution and supports new strategies to enhance forage quality.</title>
        <authorList>
            <person name="Carballo J."/>
            <person name="Santos B.A.C.M."/>
            <person name="Zappacosta D."/>
            <person name="Garbus I."/>
            <person name="Selva J.P."/>
            <person name="Gallo C.A."/>
            <person name="Diaz A."/>
            <person name="Albertini E."/>
            <person name="Caccamo M."/>
            <person name="Echenique V."/>
        </authorList>
    </citation>
    <scope>NUCLEOTIDE SEQUENCE [LARGE SCALE GENOMIC DNA]</scope>
    <source>
        <strain evidence="12">cv. Victoria</strain>
        <tissue evidence="11">Leaf</tissue>
    </source>
</reference>
<organism evidence="11 12">
    <name type="scientific">Eragrostis curvula</name>
    <name type="common">weeping love grass</name>
    <dbReference type="NCBI Taxonomy" id="38414"/>
    <lineage>
        <taxon>Eukaryota</taxon>
        <taxon>Viridiplantae</taxon>
        <taxon>Streptophyta</taxon>
        <taxon>Embryophyta</taxon>
        <taxon>Tracheophyta</taxon>
        <taxon>Spermatophyta</taxon>
        <taxon>Magnoliopsida</taxon>
        <taxon>Liliopsida</taxon>
        <taxon>Poales</taxon>
        <taxon>Poaceae</taxon>
        <taxon>PACMAD clade</taxon>
        <taxon>Chloridoideae</taxon>
        <taxon>Eragrostideae</taxon>
        <taxon>Eragrostidinae</taxon>
        <taxon>Eragrostis</taxon>
    </lineage>
</organism>
<accession>A0A5J9T3X3</accession>
<dbReference type="PANTHER" id="PTHR12317">
    <property type="entry name" value="DIACYLGLYCEROL O-ACYLTRANSFERASE"/>
    <property type="match status" value="1"/>
</dbReference>
<keyword evidence="5" id="KW-0812">Transmembrane</keyword>
<evidence type="ECO:0000313" key="12">
    <source>
        <dbReference type="Proteomes" id="UP000324897"/>
    </source>
</evidence>
<dbReference type="OrthoDB" id="264532at2759"/>
<comment type="subcellular location">
    <subcellularLocation>
        <location evidence="1">Endoplasmic reticulum membrane</location>
        <topology evidence="1">Multi-pass membrane protein</topology>
    </subcellularLocation>
</comment>
<evidence type="ECO:0008006" key="13">
    <source>
        <dbReference type="Google" id="ProtNLM"/>
    </source>
</evidence>
<sequence length="166" mass="18986">MGQIWTWLGLIPATRKNFYSYLEAGYSCIIVPGGVWEMLHMDRESEVCFIIFKDCIGLFYSFAHGSVLLLLSLNQEKGFVKIAMQSGSPLVPAFCFGQSYAYKWWRPGDKLFVIIAKAVKFTPIIFWGRLGTPFPFPRPMHVVVALWVDQLTSMKIHILQLMSKGR</sequence>
<dbReference type="GO" id="GO:0019432">
    <property type="term" value="P:triglyceride biosynthetic process"/>
    <property type="evidence" value="ECO:0007669"/>
    <property type="project" value="TreeGrafter"/>
</dbReference>
<name>A0A5J9T3X3_9POAL</name>
<comment type="similarity">
    <text evidence="2">Belongs to the diacylglycerol acyltransferase family.</text>
</comment>
<evidence type="ECO:0000256" key="4">
    <source>
        <dbReference type="ARBA" id="ARBA00022679"/>
    </source>
</evidence>
<evidence type="ECO:0000256" key="2">
    <source>
        <dbReference type="ARBA" id="ARBA00005420"/>
    </source>
</evidence>
<evidence type="ECO:0000313" key="11">
    <source>
        <dbReference type="EMBL" id="TVU06093.1"/>
    </source>
</evidence>
<evidence type="ECO:0000256" key="1">
    <source>
        <dbReference type="ARBA" id="ARBA00004477"/>
    </source>
</evidence>
<proteinExistence type="inferred from homology"/>
<dbReference type="AlphaFoldDB" id="A0A5J9T3X3"/>
<keyword evidence="6" id="KW-0256">Endoplasmic reticulum</keyword>
<evidence type="ECO:0000256" key="5">
    <source>
        <dbReference type="ARBA" id="ARBA00022692"/>
    </source>
</evidence>
<keyword evidence="4" id="KW-0808">Transferase</keyword>
<evidence type="ECO:0000256" key="7">
    <source>
        <dbReference type="ARBA" id="ARBA00022989"/>
    </source>
</evidence>
<keyword evidence="9" id="KW-0472">Membrane</keyword>
<dbReference type="PANTHER" id="PTHR12317:SF75">
    <property type="entry name" value="ACYLTRANSFERASE"/>
    <property type="match status" value="1"/>
</dbReference>
<keyword evidence="3" id="KW-0444">Lipid biosynthesis</keyword>